<keyword evidence="3" id="KW-1185">Reference proteome</keyword>
<dbReference type="Gramene" id="PNT65803">
    <property type="protein sequence ID" value="PNT65803"/>
    <property type="gene ID" value="BRADI_3g02885v3"/>
</dbReference>
<reference evidence="2" key="3">
    <citation type="submission" date="2018-08" db="UniProtKB">
        <authorList>
            <consortium name="EnsemblPlants"/>
        </authorList>
    </citation>
    <scope>IDENTIFICATION</scope>
    <source>
        <strain evidence="2">cv. Bd21</strain>
    </source>
</reference>
<evidence type="ECO:0000313" key="1">
    <source>
        <dbReference type="EMBL" id="PNT65803.1"/>
    </source>
</evidence>
<evidence type="ECO:0000313" key="3">
    <source>
        <dbReference type="Proteomes" id="UP000008810"/>
    </source>
</evidence>
<dbReference type="RefSeq" id="XP_024318410.1">
    <property type="nucleotide sequence ID" value="XM_024462642.1"/>
</dbReference>
<dbReference type="GeneID" id="112272059"/>
<protein>
    <submittedName>
        <fullName evidence="1 2">Uncharacterized protein</fullName>
    </submittedName>
</protein>
<dbReference type="EMBL" id="CM000882">
    <property type="protein sequence ID" value="PNT65803.1"/>
    <property type="molecule type" value="Genomic_DNA"/>
</dbReference>
<evidence type="ECO:0000313" key="2">
    <source>
        <dbReference type="EnsemblPlants" id="PNT65803"/>
    </source>
</evidence>
<organism evidence="1">
    <name type="scientific">Brachypodium distachyon</name>
    <name type="common">Purple false brome</name>
    <name type="synonym">Trachynia distachya</name>
    <dbReference type="NCBI Taxonomy" id="15368"/>
    <lineage>
        <taxon>Eukaryota</taxon>
        <taxon>Viridiplantae</taxon>
        <taxon>Streptophyta</taxon>
        <taxon>Embryophyta</taxon>
        <taxon>Tracheophyta</taxon>
        <taxon>Spermatophyta</taxon>
        <taxon>Magnoliopsida</taxon>
        <taxon>Liliopsida</taxon>
        <taxon>Poales</taxon>
        <taxon>Poaceae</taxon>
        <taxon>BOP clade</taxon>
        <taxon>Pooideae</taxon>
        <taxon>Stipodae</taxon>
        <taxon>Brachypodieae</taxon>
        <taxon>Brachypodium</taxon>
    </lineage>
</organism>
<sequence>MKKEGDHQASSPVELGKMKGVKSVTICTTLMLLLFFQQQQVCDAFSLSKFCSCYGDCYPDCRETRGGPAFCKILCSGKCVFNGGDCRSVCTQASICGTATAGDDMGDNADADAAACVQGCAYHLSRRH</sequence>
<dbReference type="AlphaFoldDB" id="A0A2K2CUU5"/>
<gene>
    <name evidence="2" type="primary">LOC112272059</name>
    <name evidence="1" type="ORF">BRADI_3g02885v3</name>
</gene>
<dbReference type="PANTHER" id="PTHR36483">
    <property type="entry name" value="OS02G0130700 PROTEIN"/>
    <property type="match status" value="1"/>
</dbReference>
<proteinExistence type="predicted"/>
<dbReference type="EnsemblPlants" id="PNT65803">
    <property type="protein sequence ID" value="PNT65803"/>
    <property type="gene ID" value="BRADI_3g02885v3"/>
</dbReference>
<accession>A0A2K2CUU5</accession>
<dbReference type="PANTHER" id="PTHR36483:SF1">
    <property type="entry name" value="OS02G0130700 PROTEIN"/>
    <property type="match status" value="1"/>
</dbReference>
<reference evidence="1" key="2">
    <citation type="submission" date="2017-06" db="EMBL/GenBank/DDBJ databases">
        <title>WGS assembly of Brachypodium distachyon.</title>
        <authorList>
            <consortium name="The International Brachypodium Initiative"/>
            <person name="Lucas S."/>
            <person name="Harmon-Smith M."/>
            <person name="Lail K."/>
            <person name="Tice H."/>
            <person name="Grimwood J."/>
            <person name="Bruce D."/>
            <person name="Barry K."/>
            <person name="Shu S."/>
            <person name="Lindquist E."/>
            <person name="Wang M."/>
            <person name="Pitluck S."/>
            <person name="Vogel J.P."/>
            <person name="Garvin D.F."/>
            <person name="Mockler T.C."/>
            <person name="Schmutz J."/>
            <person name="Rokhsar D."/>
            <person name="Bevan M.W."/>
        </authorList>
    </citation>
    <scope>NUCLEOTIDE SEQUENCE</scope>
    <source>
        <strain evidence="1">Bd21</strain>
    </source>
</reference>
<name>A0A2K2CUU5_BRADI</name>
<reference evidence="1 2" key="1">
    <citation type="journal article" date="2010" name="Nature">
        <title>Genome sequencing and analysis of the model grass Brachypodium distachyon.</title>
        <authorList>
            <consortium name="International Brachypodium Initiative"/>
        </authorList>
    </citation>
    <scope>NUCLEOTIDE SEQUENCE [LARGE SCALE GENOMIC DNA]</scope>
    <source>
        <strain evidence="1">Bd21</strain>
        <strain evidence="2">cv. Bd21</strain>
    </source>
</reference>
<dbReference type="Proteomes" id="UP000008810">
    <property type="component" value="Chromosome 3"/>
</dbReference>